<feature type="domain" description="GxGYxYP putative glycoside hydrolase second N-terminal" evidence="4">
    <location>
        <begin position="135"/>
        <end position="200"/>
    </location>
</feature>
<dbReference type="RefSeq" id="WP_089833602.1">
    <property type="nucleotide sequence ID" value="NZ_FNBN01000003.1"/>
</dbReference>
<dbReference type="PROSITE" id="PS51257">
    <property type="entry name" value="PROKAR_LIPOPROTEIN"/>
    <property type="match status" value="1"/>
</dbReference>
<dbReference type="STRING" id="104663.SAMN04488121_103792"/>
<dbReference type="EMBL" id="FNBN01000003">
    <property type="protein sequence ID" value="SDG19821.1"/>
    <property type="molecule type" value="Genomic_DNA"/>
</dbReference>
<reference evidence="6 7" key="1">
    <citation type="submission" date="2016-10" db="EMBL/GenBank/DDBJ databases">
        <authorList>
            <person name="de Groot N.N."/>
        </authorList>
    </citation>
    <scope>NUCLEOTIDE SEQUENCE [LARGE SCALE GENOMIC DNA]</scope>
    <source>
        <strain evidence="6 7">DSM 527</strain>
    </source>
</reference>
<dbReference type="Proteomes" id="UP000199045">
    <property type="component" value="Unassembled WGS sequence"/>
</dbReference>
<feature type="chain" id="PRO_5011712621" evidence="1">
    <location>
        <begin position="20"/>
        <end position="535"/>
    </location>
</feature>
<dbReference type="InterPro" id="IPR032626">
    <property type="entry name" value="GxGYxYP_N_1st"/>
</dbReference>
<evidence type="ECO:0000313" key="6">
    <source>
        <dbReference type="EMBL" id="SDG19821.1"/>
    </source>
</evidence>
<dbReference type="InterPro" id="IPR025832">
    <property type="entry name" value="GxGYxYP_C"/>
</dbReference>
<feature type="domain" description="GxGYxYP putative glycoside hydrolase first N-terminal" evidence="3">
    <location>
        <begin position="64"/>
        <end position="133"/>
    </location>
</feature>
<feature type="domain" description="GxGYxYP putative glycoside hydrolase third N-terminal" evidence="5">
    <location>
        <begin position="205"/>
        <end position="285"/>
    </location>
</feature>
<dbReference type="OrthoDB" id="3799094at2"/>
<evidence type="ECO:0000259" key="3">
    <source>
        <dbReference type="Pfam" id="PF16216"/>
    </source>
</evidence>
<dbReference type="InterPro" id="IPR048310">
    <property type="entry name" value="GxGYxYP_N_2nd"/>
</dbReference>
<dbReference type="Pfam" id="PF20957">
    <property type="entry name" value="GxGYxYP_N_2nd"/>
    <property type="match status" value="1"/>
</dbReference>
<gene>
    <name evidence="6" type="ORF">SAMN04488121_103792</name>
</gene>
<evidence type="ECO:0000313" key="7">
    <source>
        <dbReference type="Proteomes" id="UP000199045"/>
    </source>
</evidence>
<dbReference type="InterPro" id="IPR038410">
    <property type="entry name" value="GxGYxYP_C_sf"/>
</dbReference>
<evidence type="ECO:0000259" key="5">
    <source>
        <dbReference type="Pfam" id="PF20958"/>
    </source>
</evidence>
<feature type="domain" description="GxGYxYP putative glycoside hydrolase C-terminal" evidence="2">
    <location>
        <begin position="305"/>
        <end position="529"/>
    </location>
</feature>
<protein>
    <submittedName>
        <fullName evidence="6">GxGYxY sequence motif-containing protein</fullName>
    </submittedName>
</protein>
<evidence type="ECO:0000259" key="4">
    <source>
        <dbReference type="Pfam" id="PF20957"/>
    </source>
</evidence>
<dbReference type="Pfam" id="PF16216">
    <property type="entry name" value="GxGYxYP_N"/>
    <property type="match status" value="1"/>
</dbReference>
<name>A0A1G7SA24_CHIFI</name>
<dbReference type="PANTHER" id="PTHR37321:SF1">
    <property type="entry name" value="EXPORTED PROTEIN"/>
    <property type="match status" value="1"/>
</dbReference>
<dbReference type="InterPro" id="IPR048309">
    <property type="entry name" value="GxGYxYP_N_3rd"/>
</dbReference>
<dbReference type="Pfam" id="PF14323">
    <property type="entry name" value="GxGYxYP_C"/>
    <property type="match status" value="1"/>
</dbReference>
<evidence type="ECO:0000256" key="1">
    <source>
        <dbReference type="SAM" id="SignalP"/>
    </source>
</evidence>
<keyword evidence="1" id="KW-0732">Signal</keyword>
<accession>A0A1G7SA24</accession>
<dbReference type="Gene3D" id="3.20.20.490">
    <property type="entry name" value="GxGYxYP glycoside hydrolase, C-terminal domain"/>
    <property type="match status" value="1"/>
</dbReference>
<dbReference type="AlphaFoldDB" id="A0A1G7SA24"/>
<sequence length="535" mass="58059">MKKKLVCTLLIAAGIGCFACSKNNNQSPAITGTPIDASKNDTVKNTQVLNRGVLHQKGAALKSLCVISGNNLSAEQKVLVATLQGLIAKSSAEQIYIDEGGPSAVWTNYMNSKYGITLTNYSSWADLVGRFKSKISGYVLYNRATNQRSLTAATALCGPMNAIAVDASLETAVIAAGISTRKADVRTRDEKWVYSNYPKAFSNALAAELTPTINHHLRDYITLTNAFTFYDGETSWRKTVLKHLDPEAFCFGYGQEEFSMVSNAAEAGVVMLPTDLAANLAPLSSIYDNNAIRQKTPATPVTEPNVHYVTFLVSDGDNIAYDLWSLQNYFSNPIRGSFNMGYTISPSLVDLAPAALRWYYENASGKDRFVAGPSGSGYTFPSKMPAAAFDKYLNRLNTFMAKADLNIVNILDQGAIGRMDLWNKYLSQSNIDGLIYTGYGEAPNGSIQFADNGKPVIEARDNLWAGLEEEAAVISNINSRPADPSSASGYTLVFVHTWTKDLASVKKVVDGLNANVRVVTPDVFVKLVKANLGNK</sequence>
<organism evidence="6 7">
    <name type="scientific">Chitinophaga filiformis</name>
    <name type="common">Myxococcus filiformis</name>
    <name type="synonym">Flexibacter filiformis</name>
    <dbReference type="NCBI Taxonomy" id="104663"/>
    <lineage>
        <taxon>Bacteria</taxon>
        <taxon>Pseudomonadati</taxon>
        <taxon>Bacteroidota</taxon>
        <taxon>Chitinophagia</taxon>
        <taxon>Chitinophagales</taxon>
        <taxon>Chitinophagaceae</taxon>
        <taxon>Chitinophaga</taxon>
    </lineage>
</organism>
<dbReference type="PANTHER" id="PTHR37321">
    <property type="entry name" value="EXPORTED PROTEIN-RELATED"/>
    <property type="match status" value="1"/>
</dbReference>
<dbReference type="Pfam" id="PF20958">
    <property type="entry name" value="GxGYxYP_N_3rd"/>
    <property type="match status" value="1"/>
</dbReference>
<evidence type="ECO:0000259" key="2">
    <source>
        <dbReference type="Pfam" id="PF14323"/>
    </source>
</evidence>
<proteinExistence type="predicted"/>
<feature type="signal peptide" evidence="1">
    <location>
        <begin position="1"/>
        <end position="19"/>
    </location>
</feature>